<name>A0ABR3WQ14_9PEZI</name>
<dbReference type="EMBL" id="JAZHXJ010000287">
    <property type="protein sequence ID" value="KAL1865655.1"/>
    <property type="molecule type" value="Genomic_DNA"/>
</dbReference>
<feature type="compositionally biased region" description="Pro residues" evidence="2">
    <location>
        <begin position="113"/>
        <end position="142"/>
    </location>
</feature>
<dbReference type="SUPFAM" id="SSF50685">
    <property type="entry name" value="Barwin-like endoglucanases"/>
    <property type="match status" value="1"/>
</dbReference>
<feature type="signal peptide" evidence="3">
    <location>
        <begin position="1"/>
        <end position="17"/>
    </location>
</feature>
<dbReference type="CDD" id="cd22191">
    <property type="entry name" value="DPBB_RlpA_EXP_N-like"/>
    <property type="match status" value="1"/>
</dbReference>
<feature type="compositionally biased region" description="Low complexity" evidence="2">
    <location>
        <begin position="143"/>
        <end position="168"/>
    </location>
</feature>
<gene>
    <name evidence="4" type="ORF">VTK73DRAFT_5101</name>
</gene>
<dbReference type="InterPro" id="IPR051477">
    <property type="entry name" value="Expansin_CellWall"/>
</dbReference>
<organism evidence="4 5">
    <name type="scientific">Phialemonium thermophilum</name>
    <dbReference type="NCBI Taxonomy" id="223376"/>
    <lineage>
        <taxon>Eukaryota</taxon>
        <taxon>Fungi</taxon>
        <taxon>Dikarya</taxon>
        <taxon>Ascomycota</taxon>
        <taxon>Pezizomycotina</taxon>
        <taxon>Sordariomycetes</taxon>
        <taxon>Sordariomycetidae</taxon>
        <taxon>Cephalothecales</taxon>
        <taxon>Cephalothecaceae</taxon>
        <taxon>Phialemonium</taxon>
    </lineage>
</organism>
<dbReference type="Gene3D" id="2.40.40.10">
    <property type="entry name" value="RlpA-like domain"/>
    <property type="match status" value="1"/>
</dbReference>
<sequence>MKLASIISVFLASAALAQPHAHAHGRRHHGHGVHKRDLVTEVATEYETVTVTEYIDETTTEWITPDVSPTSAPATTTDVPAQFFEGQTTQAQAEPSTSSTPSPAPQPTSSSAAPPPPPPPAPKTSTPAPSPPPASTPSPAPPTTSAAPAPASPAPAQAAPSVAQKPASGSSSYEGDLTYYTLGMGACGYDDSGKDMTTNIVAISHLLMGEQSNGNPMCGKTISISSGGKTITATVRDKCMGCATYDIDVSEAAFVDLLGSTDVGRKTVSWWFN</sequence>
<keyword evidence="5" id="KW-1185">Reference proteome</keyword>
<comment type="caution">
    <text evidence="4">The sequence shown here is derived from an EMBL/GenBank/DDBJ whole genome shotgun (WGS) entry which is preliminary data.</text>
</comment>
<protein>
    <recommendedName>
        <fullName evidence="6">RlpA-like protein double-psi beta-barrel domain-containing protein</fullName>
    </recommendedName>
</protein>
<evidence type="ECO:0000256" key="2">
    <source>
        <dbReference type="SAM" id="MobiDB-lite"/>
    </source>
</evidence>
<dbReference type="PANTHER" id="PTHR31836">
    <property type="match status" value="1"/>
</dbReference>
<evidence type="ECO:0000313" key="4">
    <source>
        <dbReference type="EMBL" id="KAL1865655.1"/>
    </source>
</evidence>
<dbReference type="PANTHER" id="PTHR31836:SF28">
    <property type="entry name" value="SRCR DOMAIN-CONTAINING PROTEIN-RELATED"/>
    <property type="match status" value="1"/>
</dbReference>
<dbReference type="Proteomes" id="UP001586593">
    <property type="component" value="Unassembled WGS sequence"/>
</dbReference>
<accession>A0ABR3WQ14</accession>
<evidence type="ECO:0000313" key="5">
    <source>
        <dbReference type="Proteomes" id="UP001586593"/>
    </source>
</evidence>
<keyword evidence="1 3" id="KW-0732">Signal</keyword>
<reference evidence="4 5" key="1">
    <citation type="journal article" date="2024" name="Commun. Biol.">
        <title>Comparative genomic analysis of thermophilic fungi reveals convergent evolutionary adaptations and gene losses.</title>
        <authorList>
            <person name="Steindorff A.S."/>
            <person name="Aguilar-Pontes M.V."/>
            <person name="Robinson A.J."/>
            <person name="Andreopoulos B."/>
            <person name="LaButti K."/>
            <person name="Kuo A."/>
            <person name="Mondo S."/>
            <person name="Riley R."/>
            <person name="Otillar R."/>
            <person name="Haridas S."/>
            <person name="Lipzen A."/>
            <person name="Grimwood J."/>
            <person name="Schmutz J."/>
            <person name="Clum A."/>
            <person name="Reid I.D."/>
            <person name="Moisan M.C."/>
            <person name="Butler G."/>
            <person name="Nguyen T.T.M."/>
            <person name="Dewar K."/>
            <person name="Conant G."/>
            <person name="Drula E."/>
            <person name="Henrissat B."/>
            <person name="Hansel C."/>
            <person name="Singer S."/>
            <person name="Hutchinson M.I."/>
            <person name="de Vries R.P."/>
            <person name="Natvig D.O."/>
            <person name="Powell A.J."/>
            <person name="Tsang A."/>
            <person name="Grigoriev I.V."/>
        </authorList>
    </citation>
    <scope>NUCLEOTIDE SEQUENCE [LARGE SCALE GENOMIC DNA]</scope>
    <source>
        <strain evidence="4 5">ATCC 24622</strain>
    </source>
</reference>
<evidence type="ECO:0000256" key="3">
    <source>
        <dbReference type="SAM" id="SignalP"/>
    </source>
</evidence>
<dbReference type="PRINTS" id="PR01217">
    <property type="entry name" value="PRICHEXTENSN"/>
</dbReference>
<evidence type="ECO:0000256" key="1">
    <source>
        <dbReference type="ARBA" id="ARBA00022729"/>
    </source>
</evidence>
<proteinExistence type="predicted"/>
<dbReference type="InterPro" id="IPR036908">
    <property type="entry name" value="RlpA-like_sf"/>
</dbReference>
<feature type="compositionally biased region" description="Low complexity" evidence="2">
    <location>
        <begin position="95"/>
        <end position="112"/>
    </location>
</feature>
<feature type="chain" id="PRO_5046933401" description="RlpA-like protein double-psi beta-barrel domain-containing protein" evidence="3">
    <location>
        <begin position="18"/>
        <end position="273"/>
    </location>
</feature>
<evidence type="ECO:0008006" key="6">
    <source>
        <dbReference type="Google" id="ProtNLM"/>
    </source>
</evidence>
<feature type="region of interest" description="Disordered" evidence="2">
    <location>
        <begin position="88"/>
        <end position="171"/>
    </location>
</feature>